<accession>K1PXA4</accession>
<dbReference type="PROSITE" id="PS50119">
    <property type="entry name" value="ZF_BBOX"/>
    <property type="match status" value="2"/>
</dbReference>
<dbReference type="InterPro" id="IPR000315">
    <property type="entry name" value="Znf_B-box"/>
</dbReference>
<gene>
    <name evidence="2" type="ORF">CGI_10016680</name>
</gene>
<dbReference type="GO" id="GO:0061630">
    <property type="term" value="F:ubiquitin protein ligase activity"/>
    <property type="evidence" value="ECO:0007669"/>
    <property type="project" value="TreeGrafter"/>
</dbReference>
<dbReference type="EMBL" id="JH816758">
    <property type="protein sequence ID" value="EKC23704.1"/>
    <property type="molecule type" value="Genomic_DNA"/>
</dbReference>
<dbReference type="PANTHER" id="PTHR25462">
    <property type="entry name" value="BONUS, ISOFORM C-RELATED"/>
    <property type="match status" value="1"/>
</dbReference>
<dbReference type="Gene3D" id="3.30.160.60">
    <property type="entry name" value="Classic Zinc Finger"/>
    <property type="match status" value="1"/>
</dbReference>
<feature type="domain" description="B box-type" evidence="1">
    <location>
        <begin position="66"/>
        <end position="103"/>
    </location>
</feature>
<dbReference type="InParanoid" id="K1PXA4"/>
<name>K1PXA4_MAGGI</name>
<evidence type="ECO:0000313" key="2">
    <source>
        <dbReference type="EMBL" id="EKC23704.1"/>
    </source>
</evidence>
<dbReference type="InterPro" id="IPR011042">
    <property type="entry name" value="6-blade_b-propeller_TolB-like"/>
</dbReference>
<dbReference type="AlphaFoldDB" id="K1PXA4"/>
<dbReference type="Pfam" id="PF00643">
    <property type="entry name" value="zf-B_box"/>
    <property type="match status" value="1"/>
</dbReference>
<sequence>MADIASAQHFVECSICQRNAEFFCKTCKKDLCQQCKEAHQKEKLETTHDIVLFQEKFGSVILEETCREHKGQKYCLCCQQCLLPVCAECTNDEQHKRHSFVNLENIYHSHREKHEPRILKIRKEILPSCQSLQQDVQDDLSLRKKETAEILSIMKTRAARIKILIDDVVEDYSKLLSDICKTQKSELQEQNREITDRIAHLNTVLDGFERTRNKPAAFLFYLKEHPSSNADLIPHMLEMPYPVLTKENFTRDDVVKMLGHVESPKVETPRKVKDVAQQTYQIPPLVMSDTVLKIKSVRVTGIKDCYQISAAPNGQFWLRDEDLRLTDLTGATIHKVSDVLTDWAIQSVTKEGELIYLDSKSNICKLSLDNKKKKSLVQVKDPWKPSCIFCSSYNGDILVGMIRSEQAKVTESDVVEAKVVRFSDSGKEIQTITHDVTGQPLYSYPRYITENHNGDVVVSDHTKNAVVAVDHRKKPRFCYTGTSSNSEFWPRGISVDALMNIIICDYNTDTVQLIDKNGHFLRMLLTEKDKLDEPSCLTCVGEDQFLWVGCRGSRRISAFSYLHKPV</sequence>
<dbReference type="PANTHER" id="PTHR25462:SF305">
    <property type="entry name" value="RING-TYPE DOMAIN-CONTAINING PROTEIN"/>
    <property type="match status" value="1"/>
</dbReference>
<dbReference type="HOGENOM" id="CLU_007742_6_1_1"/>
<feature type="domain" description="B box-type" evidence="1">
    <location>
        <begin position="8"/>
        <end position="53"/>
    </location>
</feature>
<dbReference type="SUPFAM" id="SSF57845">
    <property type="entry name" value="B-box zinc-binding domain"/>
    <property type="match status" value="1"/>
</dbReference>
<proteinExistence type="predicted"/>
<reference evidence="2" key="1">
    <citation type="journal article" date="2012" name="Nature">
        <title>The oyster genome reveals stress adaptation and complexity of shell formation.</title>
        <authorList>
            <person name="Zhang G."/>
            <person name="Fang X."/>
            <person name="Guo X."/>
            <person name="Li L."/>
            <person name="Luo R."/>
            <person name="Xu F."/>
            <person name="Yang P."/>
            <person name="Zhang L."/>
            <person name="Wang X."/>
            <person name="Qi H."/>
            <person name="Xiong Z."/>
            <person name="Que H."/>
            <person name="Xie Y."/>
            <person name="Holland P.W."/>
            <person name="Paps J."/>
            <person name="Zhu Y."/>
            <person name="Wu F."/>
            <person name="Chen Y."/>
            <person name="Wang J."/>
            <person name="Peng C."/>
            <person name="Meng J."/>
            <person name="Yang L."/>
            <person name="Liu J."/>
            <person name="Wen B."/>
            <person name="Zhang N."/>
            <person name="Huang Z."/>
            <person name="Zhu Q."/>
            <person name="Feng Y."/>
            <person name="Mount A."/>
            <person name="Hedgecock D."/>
            <person name="Xu Z."/>
            <person name="Liu Y."/>
            <person name="Domazet-Loso T."/>
            <person name="Du Y."/>
            <person name="Sun X."/>
            <person name="Zhang S."/>
            <person name="Liu B."/>
            <person name="Cheng P."/>
            <person name="Jiang X."/>
            <person name="Li J."/>
            <person name="Fan D."/>
            <person name="Wang W."/>
            <person name="Fu W."/>
            <person name="Wang T."/>
            <person name="Wang B."/>
            <person name="Zhang J."/>
            <person name="Peng Z."/>
            <person name="Li Y."/>
            <person name="Li N."/>
            <person name="Wang J."/>
            <person name="Chen M."/>
            <person name="He Y."/>
            <person name="Tan F."/>
            <person name="Song X."/>
            <person name="Zheng Q."/>
            <person name="Huang R."/>
            <person name="Yang H."/>
            <person name="Du X."/>
            <person name="Chen L."/>
            <person name="Yang M."/>
            <person name="Gaffney P.M."/>
            <person name="Wang S."/>
            <person name="Luo L."/>
            <person name="She Z."/>
            <person name="Ming Y."/>
            <person name="Huang W."/>
            <person name="Zhang S."/>
            <person name="Huang B."/>
            <person name="Zhang Y."/>
            <person name="Qu T."/>
            <person name="Ni P."/>
            <person name="Miao G."/>
            <person name="Wang J."/>
            <person name="Wang Q."/>
            <person name="Steinberg C.E."/>
            <person name="Wang H."/>
            <person name="Li N."/>
            <person name="Qian L."/>
            <person name="Zhang G."/>
            <person name="Li Y."/>
            <person name="Yang H."/>
            <person name="Liu X."/>
            <person name="Wang J."/>
            <person name="Yin Y."/>
            <person name="Wang J."/>
        </authorList>
    </citation>
    <scope>NUCLEOTIDE SEQUENCE [LARGE SCALE GENOMIC DNA]</scope>
    <source>
        <strain evidence="2">05x7-T-G4-1.051#20</strain>
    </source>
</reference>
<dbReference type="SMART" id="SM00336">
    <property type="entry name" value="BBOX"/>
    <property type="match status" value="2"/>
</dbReference>
<dbReference type="GO" id="GO:0008270">
    <property type="term" value="F:zinc ion binding"/>
    <property type="evidence" value="ECO:0007669"/>
    <property type="project" value="InterPro"/>
</dbReference>
<dbReference type="SUPFAM" id="SSF101898">
    <property type="entry name" value="NHL repeat"/>
    <property type="match status" value="1"/>
</dbReference>
<dbReference type="GO" id="GO:0005654">
    <property type="term" value="C:nucleoplasm"/>
    <property type="evidence" value="ECO:0007669"/>
    <property type="project" value="TreeGrafter"/>
</dbReference>
<dbReference type="Gene3D" id="2.120.10.30">
    <property type="entry name" value="TolB, C-terminal domain"/>
    <property type="match status" value="1"/>
</dbReference>
<dbReference type="InterPro" id="IPR047153">
    <property type="entry name" value="TRIM45/56/19-like"/>
</dbReference>
<protein>
    <submittedName>
        <fullName evidence="2">Tripartite motif-containing protein 45</fullName>
    </submittedName>
</protein>
<evidence type="ECO:0000259" key="1">
    <source>
        <dbReference type="PROSITE" id="PS50119"/>
    </source>
</evidence>
<organism evidence="2">
    <name type="scientific">Magallana gigas</name>
    <name type="common">Pacific oyster</name>
    <name type="synonym">Crassostrea gigas</name>
    <dbReference type="NCBI Taxonomy" id="29159"/>
    <lineage>
        <taxon>Eukaryota</taxon>
        <taxon>Metazoa</taxon>
        <taxon>Spiralia</taxon>
        <taxon>Lophotrochozoa</taxon>
        <taxon>Mollusca</taxon>
        <taxon>Bivalvia</taxon>
        <taxon>Autobranchia</taxon>
        <taxon>Pteriomorphia</taxon>
        <taxon>Ostreida</taxon>
        <taxon>Ostreoidea</taxon>
        <taxon>Ostreidae</taxon>
        <taxon>Magallana</taxon>
    </lineage>
</organism>